<dbReference type="Proteomes" id="UP000013063">
    <property type="component" value="Unassembled WGS sequence"/>
</dbReference>
<dbReference type="InterPro" id="IPR011335">
    <property type="entry name" value="Restrct_endonuc-II-like"/>
</dbReference>
<dbReference type="GO" id="GO:0009307">
    <property type="term" value="P:DNA restriction-modification system"/>
    <property type="evidence" value="ECO:0007669"/>
    <property type="project" value="InterPro"/>
</dbReference>
<name>R0EHU5_CAUVI</name>
<reference evidence="2 3" key="1">
    <citation type="journal article" date="2013" name="Genome Announc.">
        <title>Draft Genome Sequence for Caulobacter sp. Strain OR37, a Bacterium Tolerant to Heavy Metals.</title>
        <authorList>
            <person name="Utturkar S.M."/>
            <person name="Bollmann A."/>
            <person name="Brzoska R.M."/>
            <person name="Klingeman D.M."/>
            <person name="Epstein S.E."/>
            <person name="Palumbo A.V."/>
            <person name="Brown S.D."/>
        </authorList>
    </citation>
    <scope>NUCLEOTIDE SEQUENCE [LARGE SCALE GENOMIC DNA]</scope>
    <source>
        <strain evidence="2 3">OR37</strain>
    </source>
</reference>
<dbReference type="Pfam" id="PF04471">
    <property type="entry name" value="Mrr_cat"/>
    <property type="match status" value="1"/>
</dbReference>
<dbReference type="OrthoDB" id="8440251at2"/>
<gene>
    <name evidence="2" type="ORF">OR37_02537</name>
</gene>
<evidence type="ECO:0000313" key="2">
    <source>
        <dbReference type="EMBL" id="ENZ81599.1"/>
    </source>
</evidence>
<dbReference type="eggNOG" id="ENOG5033PH3">
    <property type="taxonomic scope" value="Bacteria"/>
</dbReference>
<dbReference type="RefSeq" id="WP_004620314.1">
    <property type="nucleotide sequence ID" value="NZ_APMP01000015.1"/>
</dbReference>
<dbReference type="EMBL" id="APMP01000015">
    <property type="protein sequence ID" value="ENZ81599.1"/>
    <property type="molecule type" value="Genomic_DNA"/>
</dbReference>
<evidence type="ECO:0000313" key="3">
    <source>
        <dbReference type="Proteomes" id="UP000013063"/>
    </source>
</evidence>
<comment type="caution">
    <text evidence="2">The sequence shown here is derived from an EMBL/GenBank/DDBJ whole genome shotgun (WGS) entry which is preliminary data.</text>
</comment>
<organism evidence="2 3">
    <name type="scientific">Caulobacter vibrioides OR37</name>
    <dbReference type="NCBI Taxonomy" id="1292034"/>
    <lineage>
        <taxon>Bacteria</taxon>
        <taxon>Pseudomonadati</taxon>
        <taxon>Pseudomonadota</taxon>
        <taxon>Alphaproteobacteria</taxon>
        <taxon>Caulobacterales</taxon>
        <taxon>Caulobacteraceae</taxon>
        <taxon>Caulobacter</taxon>
    </lineage>
</organism>
<sequence>MTEEAAADGDTPWVIPSEIRFDTLLGKDLEECVYWLLDAMGAQDLEWRVGGTGGGAADGGRDLAAAFYALTPAGDMDRKRWWFECKGRSKTLEADQVKAAVNNALGEPGLDYIVIVTNTTFTNPTRDWVVRWQQAHPTPVVQLWDGVTLERMLSRQPQVVMRLFAQALSLEGRVKAAKDRFWGRLEFVAPKLLAEFWAARREVDLDGMTLFALIATEFAAGSIAQRPWAADLDKAKLAETLQYAIANIFYLIQRAEDAGQRSEPLLRAQAYVVLVALQAFGPTAVTELLRVLMAGDPDNPYPDVVQSMLLMPIIDQLLGELQEVCSSDCQRFTTTLHALRTEDGDEVEDYWWRLDQRGLPRLEDPTAHLRLERTGAPCKVGFALNDEVTCPLFDAEPTLENLEAMLTVFAKVSAFRKIDAQGRHAERVARIAEFNASPLRRPPTPTPAEGGETA</sequence>
<dbReference type="AlphaFoldDB" id="R0EHU5"/>
<protein>
    <recommendedName>
        <fullName evidence="1">Restriction endonuclease type IV Mrr domain-containing protein</fullName>
    </recommendedName>
</protein>
<dbReference type="SUPFAM" id="SSF52980">
    <property type="entry name" value="Restriction endonuclease-like"/>
    <property type="match status" value="1"/>
</dbReference>
<feature type="domain" description="Restriction endonuclease type IV Mrr" evidence="1">
    <location>
        <begin position="23"/>
        <end position="153"/>
    </location>
</feature>
<accession>R0EHU5</accession>
<evidence type="ECO:0000259" key="1">
    <source>
        <dbReference type="Pfam" id="PF04471"/>
    </source>
</evidence>
<dbReference type="InterPro" id="IPR007560">
    <property type="entry name" value="Restrct_endonuc_IV_Mrr"/>
</dbReference>
<dbReference type="STRING" id="1292034.OR37_02537"/>
<dbReference type="GO" id="GO:0004519">
    <property type="term" value="F:endonuclease activity"/>
    <property type="evidence" value="ECO:0007669"/>
    <property type="project" value="InterPro"/>
</dbReference>
<dbReference type="PATRIC" id="fig|1292034.3.peg.2521"/>
<proteinExistence type="predicted"/>
<dbReference type="GO" id="GO:0003677">
    <property type="term" value="F:DNA binding"/>
    <property type="evidence" value="ECO:0007669"/>
    <property type="project" value="InterPro"/>
</dbReference>
<keyword evidence="3" id="KW-1185">Reference proteome</keyword>